<proteinExistence type="predicted"/>
<dbReference type="OrthoDB" id="4331879at2"/>
<dbReference type="EMBL" id="FOAZ01000005">
    <property type="protein sequence ID" value="SEL09516.1"/>
    <property type="molecule type" value="Genomic_DNA"/>
</dbReference>
<evidence type="ECO:0000313" key="3">
    <source>
        <dbReference type="Proteomes" id="UP000183015"/>
    </source>
</evidence>
<dbReference type="RefSeq" id="WP_075003879.1">
    <property type="nucleotide sequence ID" value="NZ_FOAZ01000005.1"/>
</dbReference>
<dbReference type="AlphaFoldDB" id="A0A1H7MDY3"/>
<feature type="region of interest" description="Disordered" evidence="1">
    <location>
        <begin position="167"/>
        <end position="243"/>
    </location>
</feature>
<evidence type="ECO:0000313" key="2">
    <source>
        <dbReference type="EMBL" id="SEL09516.1"/>
    </source>
</evidence>
<organism evidence="2 3">
    <name type="scientific">Streptacidiphilus jiangxiensis</name>
    <dbReference type="NCBI Taxonomy" id="235985"/>
    <lineage>
        <taxon>Bacteria</taxon>
        <taxon>Bacillati</taxon>
        <taxon>Actinomycetota</taxon>
        <taxon>Actinomycetes</taxon>
        <taxon>Kitasatosporales</taxon>
        <taxon>Streptomycetaceae</taxon>
        <taxon>Streptacidiphilus</taxon>
    </lineage>
</organism>
<gene>
    <name evidence="2" type="ORF">SAMN05414137_105336</name>
</gene>
<dbReference type="STRING" id="235985.SAMN05414137_105336"/>
<feature type="region of interest" description="Disordered" evidence="1">
    <location>
        <begin position="106"/>
        <end position="144"/>
    </location>
</feature>
<feature type="region of interest" description="Disordered" evidence="1">
    <location>
        <begin position="1"/>
        <end position="65"/>
    </location>
</feature>
<keyword evidence="3" id="KW-1185">Reference proteome</keyword>
<dbReference type="Proteomes" id="UP000183015">
    <property type="component" value="Unassembled WGS sequence"/>
</dbReference>
<evidence type="ECO:0000256" key="1">
    <source>
        <dbReference type="SAM" id="MobiDB-lite"/>
    </source>
</evidence>
<feature type="compositionally biased region" description="Low complexity" evidence="1">
    <location>
        <begin position="1"/>
        <end position="15"/>
    </location>
</feature>
<name>A0A1H7MDY3_STRJI</name>
<feature type="compositionally biased region" description="Low complexity" evidence="1">
    <location>
        <begin position="174"/>
        <end position="224"/>
    </location>
</feature>
<accession>A0A1H7MDY3</accession>
<sequence length="243" mass="23001">MSTTEPTDPTDSPEITDSRDTGVPTSAGVVTDRRPGGTAYGRHAYRRQALRRATPAAGPALSSRGRGRAATLAVAAAAVAAVAAATLSGCGIRSTAVPVDAGLPASRTACPQTPPTTSAGSGGSSEGPAMVASPAPGYGMPAGPTDFASETSWAVLSSAFPAGPDAGGVGGSGDSAAASVSGSVRAGHGSASPRAATSTRGARATRPAAAAPSVTPAPVTSAASGSSGFNPENCAGASATGSP</sequence>
<protein>
    <submittedName>
        <fullName evidence="2">Uncharacterized protein</fullName>
    </submittedName>
</protein>
<reference evidence="3" key="1">
    <citation type="submission" date="2016-10" db="EMBL/GenBank/DDBJ databases">
        <authorList>
            <person name="Varghese N."/>
        </authorList>
    </citation>
    <scope>NUCLEOTIDE SEQUENCE [LARGE SCALE GENOMIC DNA]</scope>
    <source>
        <strain evidence="3">DSM 45096 / BCRC 16803 / CGMCC 4.1857 / CIP 109030 / JCM 12277 / KCTC 19219 / NBRC 100920 / 33214</strain>
    </source>
</reference>